<accession>A0AAW2EX95</accession>
<comment type="caution">
    <text evidence="1">The sequence shown here is derived from an EMBL/GenBank/DDBJ whole genome shotgun (WGS) entry which is preliminary data.</text>
</comment>
<gene>
    <name evidence="1" type="ORF">PUN28_014705</name>
</gene>
<dbReference type="Proteomes" id="UP001430953">
    <property type="component" value="Unassembled WGS sequence"/>
</dbReference>
<keyword evidence="2" id="KW-1185">Reference proteome</keyword>
<dbReference type="AlphaFoldDB" id="A0AAW2EX95"/>
<protein>
    <submittedName>
        <fullName evidence="1">Uncharacterized protein</fullName>
    </submittedName>
</protein>
<sequence>MPTFLYGFGAYVNNILETKRNFGNTVVCEIFLSLHLVTFSYIDPRLCDLSRLQSPIGSTYKLSHESLLKKKKKKKKNYLRLI</sequence>
<evidence type="ECO:0000313" key="1">
    <source>
        <dbReference type="EMBL" id="KAL0107570.1"/>
    </source>
</evidence>
<proteinExistence type="predicted"/>
<organism evidence="1 2">
    <name type="scientific">Cardiocondyla obscurior</name>
    <dbReference type="NCBI Taxonomy" id="286306"/>
    <lineage>
        <taxon>Eukaryota</taxon>
        <taxon>Metazoa</taxon>
        <taxon>Ecdysozoa</taxon>
        <taxon>Arthropoda</taxon>
        <taxon>Hexapoda</taxon>
        <taxon>Insecta</taxon>
        <taxon>Pterygota</taxon>
        <taxon>Neoptera</taxon>
        <taxon>Endopterygota</taxon>
        <taxon>Hymenoptera</taxon>
        <taxon>Apocrita</taxon>
        <taxon>Aculeata</taxon>
        <taxon>Formicoidea</taxon>
        <taxon>Formicidae</taxon>
        <taxon>Myrmicinae</taxon>
        <taxon>Cardiocondyla</taxon>
    </lineage>
</organism>
<dbReference type="EMBL" id="JADYXP020000016">
    <property type="protein sequence ID" value="KAL0107570.1"/>
    <property type="molecule type" value="Genomic_DNA"/>
</dbReference>
<name>A0AAW2EX95_9HYME</name>
<reference evidence="1 2" key="1">
    <citation type="submission" date="2023-03" db="EMBL/GenBank/DDBJ databases">
        <title>High recombination rates correlate with genetic variation in Cardiocondyla obscurior ants.</title>
        <authorList>
            <person name="Errbii M."/>
        </authorList>
    </citation>
    <scope>NUCLEOTIDE SEQUENCE [LARGE SCALE GENOMIC DNA]</scope>
    <source>
        <strain evidence="1">Alpha-2009</strain>
        <tissue evidence="1">Whole body</tissue>
    </source>
</reference>
<evidence type="ECO:0000313" key="2">
    <source>
        <dbReference type="Proteomes" id="UP001430953"/>
    </source>
</evidence>